<gene>
    <name evidence="4" type="primary">LOC111084239</name>
</gene>
<evidence type="ECO:0000313" key="3">
    <source>
        <dbReference type="Proteomes" id="UP000694941"/>
    </source>
</evidence>
<evidence type="ECO:0000256" key="1">
    <source>
        <dbReference type="SAM" id="MobiDB-lite"/>
    </source>
</evidence>
<dbReference type="RefSeq" id="XP_022236717.1">
    <property type="nucleotide sequence ID" value="XM_022381009.1"/>
</dbReference>
<reference evidence="4" key="1">
    <citation type="submission" date="2025-08" db="UniProtKB">
        <authorList>
            <consortium name="RefSeq"/>
        </authorList>
    </citation>
    <scope>IDENTIFICATION</scope>
    <source>
        <tissue evidence="4">Muscle</tissue>
    </source>
</reference>
<dbReference type="GeneID" id="111084239"/>
<evidence type="ECO:0000256" key="2">
    <source>
        <dbReference type="SAM" id="Phobius"/>
    </source>
</evidence>
<organism evidence="3 4">
    <name type="scientific">Limulus polyphemus</name>
    <name type="common">Atlantic horseshoe crab</name>
    <dbReference type="NCBI Taxonomy" id="6850"/>
    <lineage>
        <taxon>Eukaryota</taxon>
        <taxon>Metazoa</taxon>
        <taxon>Ecdysozoa</taxon>
        <taxon>Arthropoda</taxon>
        <taxon>Chelicerata</taxon>
        <taxon>Merostomata</taxon>
        <taxon>Xiphosura</taxon>
        <taxon>Limulidae</taxon>
        <taxon>Limulus</taxon>
    </lineage>
</organism>
<keyword evidence="2" id="KW-0472">Membrane</keyword>
<sequence>MIDNLGSRTTYQLYAAFCAFMGVLYVMLYYLWLRKRDGALATSGKEEKVRNGADNKDIEDDKTTATEMMSPLEKMRVASPTDIEIDNIILKEETVDKDFHRRSSPTTTHDKKERPPVEKTEYKGSDNPAFLKTD</sequence>
<keyword evidence="3" id="KW-1185">Reference proteome</keyword>
<feature type="compositionally biased region" description="Basic and acidic residues" evidence="1">
    <location>
        <begin position="108"/>
        <end position="124"/>
    </location>
</feature>
<feature type="transmembrane region" description="Helical" evidence="2">
    <location>
        <begin position="12"/>
        <end position="33"/>
    </location>
</feature>
<proteinExistence type="predicted"/>
<keyword evidence="2" id="KW-0812">Transmembrane</keyword>
<feature type="region of interest" description="Disordered" evidence="1">
    <location>
        <begin position="96"/>
        <end position="134"/>
    </location>
</feature>
<dbReference type="Proteomes" id="UP000694941">
    <property type="component" value="Unplaced"/>
</dbReference>
<keyword evidence="2" id="KW-1133">Transmembrane helix</keyword>
<name>A0ABM1RZB2_LIMPO</name>
<protein>
    <submittedName>
        <fullName evidence="4">Uncharacterized protein LOC111084239</fullName>
    </submittedName>
</protein>
<accession>A0ABM1RZB2</accession>
<evidence type="ECO:0000313" key="4">
    <source>
        <dbReference type="RefSeq" id="XP_022236717.1"/>
    </source>
</evidence>